<keyword evidence="2" id="KW-0067">ATP-binding</keyword>
<evidence type="ECO:0000256" key="2">
    <source>
        <dbReference type="ARBA" id="ARBA00022840"/>
    </source>
</evidence>
<dbReference type="CDD" id="cd06170">
    <property type="entry name" value="LuxR_C_like"/>
    <property type="match status" value="1"/>
</dbReference>
<name>A0A544Z2E1_9ACTN</name>
<dbReference type="Gene3D" id="1.25.40.10">
    <property type="entry name" value="Tetratricopeptide repeat domain"/>
    <property type="match status" value="1"/>
</dbReference>
<dbReference type="GO" id="GO:0006355">
    <property type="term" value="P:regulation of DNA-templated transcription"/>
    <property type="evidence" value="ECO:0007669"/>
    <property type="project" value="InterPro"/>
</dbReference>
<comment type="caution">
    <text evidence="4">The sequence shown here is derived from an EMBL/GenBank/DDBJ whole genome shotgun (WGS) entry which is preliminary data.</text>
</comment>
<dbReference type="GO" id="GO:0005524">
    <property type="term" value="F:ATP binding"/>
    <property type="evidence" value="ECO:0007669"/>
    <property type="project" value="UniProtKB-KW"/>
</dbReference>
<dbReference type="SUPFAM" id="SSF52540">
    <property type="entry name" value="P-loop containing nucleoside triphosphate hydrolases"/>
    <property type="match status" value="1"/>
</dbReference>
<dbReference type="InterPro" id="IPR027417">
    <property type="entry name" value="P-loop_NTPase"/>
</dbReference>
<dbReference type="InterPro" id="IPR036388">
    <property type="entry name" value="WH-like_DNA-bd_sf"/>
</dbReference>
<accession>A0A544Z2E1</accession>
<dbReference type="PANTHER" id="PTHR16305">
    <property type="entry name" value="TESTICULAR SOLUBLE ADENYLYL CYCLASE"/>
    <property type="match status" value="1"/>
</dbReference>
<dbReference type="Proteomes" id="UP000316541">
    <property type="component" value="Unassembled WGS sequence"/>
</dbReference>
<gene>
    <name evidence="4" type="ORF">FLX08_04925</name>
</gene>
<dbReference type="InterPro" id="IPR000792">
    <property type="entry name" value="Tscrpt_reg_LuxR_C"/>
</dbReference>
<dbReference type="RefSeq" id="WP_142616988.1">
    <property type="nucleotide sequence ID" value="NZ_VIRM01000004.1"/>
</dbReference>
<dbReference type="GO" id="GO:0005737">
    <property type="term" value="C:cytoplasm"/>
    <property type="evidence" value="ECO:0007669"/>
    <property type="project" value="TreeGrafter"/>
</dbReference>
<dbReference type="Pfam" id="PF13191">
    <property type="entry name" value="AAA_16"/>
    <property type="match status" value="1"/>
</dbReference>
<dbReference type="PROSITE" id="PS50043">
    <property type="entry name" value="HTH_LUXR_2"/>
    <property type="match status" value="1"/>
</dbReference>
<dbReference type="PANTHER" id="PTHR16305:SF35">
    <property type="entry name" value="TRANSCRIPTIONAL ACTIVATOR DOMAIN"/>
    <property type="match status" value="1"/>
</dbReference>
<evidence type="ECO:0000256" key="1">
    <source>
        <dbReference type="ARBA" id="ARBA00022741"/>
    </source>
</evidence>
<organism evidence="4 5">
    <name type="scientific">Microbispora hainanensis</name>
    <dbReference type="NCBI Taxonomy" id="568844"/>
    <lineage>
        <taxon>Bacteria</taxon>
        <taxon>Bacillati</taxon>
        <taxon>Actinomycetota</taxon>
        <taxon>Actinomycetes</taxon>
        <taxon>Streptosporangiales</taxon>
        <taxon>Streptosporangiaceae</taxon>
        <taxon>Microbispora</taxon>
    </lineage>
</organism>
<dbReference type="GO" id="GO:0004016">
    <property type="term" value="F:adenylate cyclase activity"/>
    <property type="evidence" value="ECO:0007669"/>
    <property type="project" value="TreeGrafter"/>
</dbReference>
<dbReference type="PRINTS" id="PR00038">
    <property type="entry name" value="HTHLUXR"/>
</dbReference>
<dbReference type="GO" id="GO:0003677">
    <property type="term" value="F:DNA binding"/>
    <property type="evidence" value="ECO:0007669"/>
    <property type="project" value="InterPro"/>
</dbReference>
<dbReference type="Pfam" id="PF00196">
    <property type="entry name" value="GerE"/>
    <property type="match status" value="1"/>
</dbReference>
<proteinExistence type="predicted"/>
<dbReference type="Gene3D" id="1.10.10.10">
    <property type="entry name" value="Winged helix-like DNA-binding domain superfamily/Winged helix DNA-binding domain"/>
    <property type="match status" value="1"/>
</dbReference>
<sequence>MDGRTTGPVVTGTSTPLVGRRDALAALRSAMAASRSDGFQFLALAGEPGAGKTRLLGELAAMAGGDGFTPLWGRAAEYEQMLPYSALVDALDDHLDARREAVVRAVGAGQAALLSGVFPGLAADGAPAGGTAAGGATAGGARAGDEPALADDRSGLARYRLYRAVRHLVGALADPAGLLLVLDDVHWADDGTIEFLDHVVRHPPAGPVLMAVAFRPAQAAPRVARLASAAGPRGHEVVAGPLSAAEVRQFLGPRVSRGRSMALYEASGGNPFYLEALARMDGTDVTELPPTVLAALQVELGDLSPGALLVAQAAAVAADEFEPAIAAVAAEVPPAATLAALDELVERDIVRSAGGRFRFRHPLVRRAVYESAAAGWRLGAHARIAAHLAELGAPATVQAHHVEHSGSFGDRRAVKVLVDAARAVTAHAPATSAHWLQAALRLMPDDAAAREERLALMLELSWAQGISGRLAEGRDTARELLRMLPDDDYPRRGRAARVCALMERQLDRPQEARALLLDELSRMPNPRAAAAVPMRMRLVAESMMRVDFRAAQAVLDLMPDNADDWEPGLAVAVAALRPMPALAARRVDDALRYADIAGKLLADAPDEHLSEWLDAIAWLCWAESYLGRYGDALRHFDRAAAVARSTGQTYILTNLLAGRAKTLVATGRLAEARATAEESVECARLLDSGQQLVFALTQLCLAESWSGDDEAAIRAGEEAVRCGVGAGETWEATARYARGQALVNAGRFAEGVEAVLDACNRFDSPRVDPGTLLQACEALAYADASRETSAVAGAVIGIVAGIVAGTVAGTVVDAEAGTETATEAGARAAQWAALAVRLEEPRLPAYCGFAALARAHALSRQDPSSAAGAAEEAARLLAAGERRLDAGRALLTAGLAHLGAPGGRSRARENLRAAAEVFDSCGARALKARTERELRRLGVRVGGGATTAASGEAARFGLSPRELEVALLVAEGLTNQQVAERLFLSVRTVETHLSRIFAKLEVTSRVGVATALTR</sequence>
<dbReference type="PROSITE" id="PS00622">
    <property type="entry name" value="HTH_LUXR_1"/>
    <property type="match status" value="1"/>
</dbReference>
<evidence type="ECO:0000259" key="3">
    <source>
        <dbReference type="PROSITE" id="PS50043"/>
    </source>
</evidence>
<evidence type="ECO:0000313" key="5">
    <source>
        <dbReference type="Proteomes" id="UP000316541"/>
    </source>
</evidence>
<dbReference type="InterPro" id="IPR041664">
    <property type="entry name" value="AAA_16"/>
</dbReference>
<reference evidence="4 5" key="1">
    <citation type="submission" date="2019-07" db="EMBL/GenBank/DDBJ databases">
        <title>Microbispora hainanensis DSM 45428.</title>
        <authorList>
            <person name="Thawai C."/>
        </authorList>
    </citation>
    <scope>NUCLEOTIDE SEQUENCE [LARGE SCALE GENOMIC DNA]</scope>
    <source>
        <strain evidence="4 5">DSM 45428</strain>
    </source>
</reference>
<protein>
    <submittedName>
        <fullName evidence="4">AAA family ATPase</fullName>
    </submittedName>
</protein>
<dbReference type="SUPFAM" id="SSF46894">
    <property type="entry name" value="C-terminal effector domain of the bipartite response regulators"/>
    <property type="match status" value="1"/>
</dbReference>
<evidence type="ECO:0000313" key="4">
    <source>
        <dbReference type="EMBL" id="TQS23229.1"/>
    </source>
</evidence>
<dbReference type="SUPFAM" id="SSF48452">
    <property type="entry name" value="TPR-like"/>
    <property type="match status" value="1"/>
</dbReference>
<dbReference type="InterPro" id="IPR011990">
    <property type="entry name" value="TPR-like_helical_dom_sf"/>
</dbReference>
<dbReference type="InterPro" id="IPR016032">
    <property type="entry name" value="Sig_transdc_resp-reg_C-effctor"/>
</dbReference>
<dbReference type="SMART" id="SM00421">
    <property type="entry name" value="HTH_LUXR"/>
    <property type="match status" value="1"/>
</dbReference>
<dbReference type="AlphaFoldDB" id="A0A544Z2E1"/>
<feature type="domain" description="HTH luxR-type" evidence="3">
    <location>
        <begin position="951"/>
        <end position="1014"/>
    </location>
</feature>
<dbReference type="EMBL" id="VIRM01000004">
    <property type="protein sequence ID" value="TQS23229.1"/>
    <property type="molecule type" value="Genomic_DNA"/>
</dbReference>
<keyword evidence="1" id="KW-0547">Nucleotide-binding</keyword>